<dbReference type="EMBL" id="JBANRG010000031">
    <property type="protein sequence ID" value="KAK7451282.1"/>
    <property type="molecule type" value="Genomic_DNA"/>
</dbReference>
<feature type="region of interest" description="Disordered" evidence="1">
    <location>
        <begin position="36"/>
        <end position="86"/>
    </location>
</feature>
<protein>
    <submittedName>
        <fullName evidence="3">Uncharacterized protein</fullName>
    </submittedName>
</protein>
<accession>A0ABR1JAB4</accession>
<feature type="compositionally biased region" description="Low complexity" evidence="1">
    <location>
        <begin position="75"/>
        <end position="86"/>
    </location>
</feature>
<gene>
    <name evidence="2" type="ORF">VKT23_012616</name>
    <name evidence="3" type="ORF">VKT23_012622</name>
</gene>
<dbReference type="Proteomes" id="UP001498398">
    <property type="component" value="Unassembled WGS sequence"/>
</dbReference>
<proteinExistence type="predicted"/>
<name>A0ABR1JAB4_9AGAR</name>
<evidence type="ECO:0000313" key="4">
    <source>
        <dbReference type="Proteomes" id="UP001498398"/>
    </source>
</evidence>
<feature type="compositionally biased region" description="Polar residues" evidence="1">
    <location>
        <begin position="50"/>
        <end position="74"/>
    </location>
</feature>
<dbReference type="EMBL" id="JBANRG010000031">
    <property type="protein sequence ID" value="KAK7451276.1"/>
    <property type="molecule type" value="Genomic_DNA"/>
</dbReference>
<evidence type="ECO:0000313" key="3">
    <source>
        <dbReference type="EMBL" id="KAK7451282.1"/>
    </source>
</evidence>
<evidence type="ECO:0000256" key="1">
    <source>
        <dbReference type="SAM" id="MobiDB-lite"/>
    </source>
</evidence>
<organism evidence="3 4">
    <name type="scientific">Marasmiellus scandens</name>
    <dbReference type="NCBI Taxonomy" id="2682957"/>
    <lineage>
        <taxon>Eukaryota</taxon>
        <taxon>Fungi</taxon>
        <taxon>Dikarya</taxon>
        <taxon>Basidiomycota</taxon>
        <taxon>Agaricomycotina</taxon>
        <taxon>Agaricomycetes</taxon>
        <taxon>Agaricomycetidae</taxon>
        <taxon>Agaricales</taxon>
        <taxon>Marasmiineae</taxon>
        <taxon>Omphalotaceae</taxon>
        <taxon>Marasmiellus</taxon>
    </lineage>
</organism>
<reference evidence="3 4" key="1">
    <citation type="submission" date="2024-01" db="EMBL/GenBank/DDBJ databases">
        <title>A draft genome for the cacao thread blight pathogen Marasmiellus scandens.</title>
        <authorList>
            <person name="Baruah I.K."/>
            <person name="Leung J."/>
            <person name="Bukari Y."/>
            <person name="Amoako-Attah I."/>
            <person name="Meinhardt L.W."/>
            <person name="Bailey B.A."/>
            <person name="Cohen S.P."/>
        </authorList>
    </citation>
    <scope>NUCLEOTIDE SEQUENCE [LARGE SCALE GENOMIC DNA]</scope>
    <source>
        <strain evidence="3 4">GH-19</strain>
    </source>
</reference>
<sequence length="175" mass="19154">MGRIQRSATSAYRLTKKNSNNDLLLLLKHRKDVAKKRLSTSRSLPHPLASSVTPPQVQNSGAAMNAPHNSQHVASSGNSHSVPSSHSVPQVAIRGSINNDEPQEGIMNMTLIRDVVMNGVHKGVQVDVTDDGLSNHESPMNHAKSVLSKYQNVTVSNDEYDFMEVDDSDFPMDLE</sequence>
<evidence type="ECO:0000313" key="2">
    <source>
        <dbReference type="EMBL" id="KAK7451276.1"/>
    </source>
</evidence>
<keyword evidence="4" id="KW-1185">Reference proteome</keyword>
<comment type="caution">
    <text evidence="3">The sequence shown here is derived from an EMBL/GenBank/DDBJ whole genome shotgun (WGS) entry which is preliminary data.</text>
</comment>